<dbReference type="AlphaFoldDB" id="A0A673AFU4"/>
<dbReference type="PANTHER" id="PTHR45930">
    <property type="entry name" value="G-PROTEIN COUPLED RECEPTOR 124-LIKE PROTEIN"/>
    <property type="match status" value="1"/>
</dbReference>
<reference evidence="16" key="1">
    <citation type="submission" date="2019-06" db="EMBL/GenBank/DDBJ databases">
        <authorList>
            <consortium name="Wellcome Sanger Institute Data Sharing"/>
        </authorList>
    </citation>
    <scope>NUCLEOTIDE SEQUENCE [LARGE SCALE GENOMIC DNA]</scope>
</reference>
<feature type="chain" id="PRO_5025602172" description="Ig-like domain-containing protein" evidence="14">
    <location>
        <begin position="41"/>
        <end position="368"/>
    </location>
</feature>
<keyword evidence="9" id="KW-0472">Membrane</keyword>
<dbReference type="InterPro" id="IPR007110">
    <property type="entry name" value="Ig-like_dom"/>
</dbReference>
<dbReference type="Gene3D" id="2.60.40.10">
    <property type="entry name" value="Immunoglobulins"/>
    <property type="match status" value="1"/>
</dbReference>
<dbReference type="InterPro" id="IPR036179">
    <property type="entry name" value="Ig-like_dom_sf"/>
</dbReference>
<evidence type="ECO:0000313" key="16">
    <source>
        <dbReference type="Ensembl" id="ENSSORP00005028126.1"/>
    </source>
</evidence>
<name>A0A673AFU4_9TELE</name>
<dbReference type="SUPFAM" id="SSF52058">
    <property type="entry name" value="L domain-like"/>
    <property type="match status" value="1"/>
</dbReference>
<evidence type="ECO:0000256" key="11">
    <source>
        <dbReference type="ARBA" id="ARBA00023170"/>
    </source>
</evidence>
<keyword evidence="7" id="KW-1133">Transmembrane helix</keyword>
<keyword evidence="6" id="KW-0677">Repeat</keyword>
<dbReference type="SMART" id="SM00082">
    <property type="entry name" value="LRRCT"/>
    <property type="match status" value="1"/>
</dbReference>
<comment type="similarity">
    <text evidence="2">Belongs to the G-protein coupled receptor 2 family. Adhesion G-protein coupled receptor (ADGR) subfamily.</text>
</comment>
<dbReference type="GO" id="GO:0009897">
    <property type="term" value="C:external side of plasma membrane"/>
    <property type="evidence" value="ECO:0007669"/>
    <property type="project" value="TreeGrafter"/>
</dbReference>
<evidence type="ECO:0000259" key="15">
    <source>
        <dbReference type="PROSITE" id="PS50835"/>
    </source>
</evidence>
<dbReference type="PROSITE" id="PS51450">
    <property type="entry name" value="LRR"/>
    <property type="match status" value="1"/>
</dbReference>
<comment type="subcellular location">
    <subcellularLocation>
        <location evidence="1">Membrane</location>
        <topology evidence="1">Multi-pass membrane protein</topology>
    </subcellularLocation>
</comment>
<dbReference type="InterPro" id="IPR051963">
    <property type="entry name" value="Adhesion_GPCR_A"/>
</dbReference>
<keyword evidence="12" id="KW-0807">Transducer</keyword>
<dbReference type="Gene3D" id="3.80.10.10">
    <property type="entry name" value="Ribonuclease Inhibitor"/>
    <property type="match status" value="1"/>
</dbReference>
<keyword evidence="17" id="KW-1185">Reference proteome</keyword>
<dbReference type="InterPro" id="IPR003591">
    <property type="entry name" value="Leu-rich_rpt_typical-subtyp"/>
</dbReference>
<organism evidence="16 17">
    <name type="scientific">Sphaeramia orbicularis</name>
    <name type="common">orbiculate cardinalfish</name>
    <dbReference type="NCBI Taxonomy" id="375764"/>
    <lineage>
        <taxon>Eukaryota</taxon>
        <taxon>Metazoa</taxon>
        <taxon>Chordata</taxon>
        <taxon>Craniata</taxon>
        <taxon>Vertebrata</taxon>
        <taxon>Euteleostomi</taxon>
        <taxon>Actinopterygii</taxon>
        <taxon>Neopterygii</taxon>
        <taxon>Teleostei</taxon>
        <taxon>Neoteleostei</taxon>
        <taxon>Acanthomorphata</taxon>
        <taxon>Gobiaria</taxon>
        <taxon>Kurtiformes</taxon>
        <taxon>Apogonoidei</taxon>
        <taxon>Apogonidae</taxon>
        <taxon>Apogoninae</taxon>
        <taxon>Sphaeramia</taxon>
    </lineage>
</organism>
<dbReference type="FunFam" id="3.80.10.10:FF:000287">
    <property type="entry name" value="adhesion G protein-coupled receptor A3"/>
    <property type="match status" value="1"/>
</dbReference>
<accession>A0A673AFU4</accession>
<evidence type="ECO:0000256" key="14">
    <source>
        <dbReference type="SAM" id="SignalP"/>
    </source>
</evidence>
<feature type="domain" description="Ig-like" evidence="15">
    <location>
        <begin position="244"/>
        <end position="342"/>
    </location>
</feature>
<keyword evidence="3" id="KW-0433">Leucine-rich repeat</keyword>
<keyword evidence="4" id="KW-0812">Transmembrane</keyword>
<sequence>KMCIPFPNAAFCLCSSVKMRVDLLQLFVILLLCGSGGDSAQLSDCKPNVERSKSSGKSLTTDRKLVCSNMELHQVLPPDSIPNRTLTLILNNNKIQELRNGSFFGLSTLEKLDLRNNMISRIEPGAFLGLPSLKRLDLSNNSIGCLNVDIFKGLTNLIRLNLSGNIFSSLAQGTFDSLTSLKSLDFQTPYLLCDCNLLWLLRWIKDRNIAVKNTKCSYPQSLQGQFITSIRPELLTCDAPLELPSFQLTPSQRQVVFQGDSLPFQCQASFVAEDMQVLWYQNGRMVKPDAAQGIFIEKRMVQNCSLIASALTISNIQPGFTGNWECRVWTSRGNTTRTVHIVVLESSAKYCAPERVSNNKGEFRSGHF</sequence>
<dbReference type="Proteomes" id="UP000472271">
    <property type="component" value="Chromosome 18"/>
</dbReference>
<dbReference type="PROSITE" id="PS50835">
    <property type="entry name" value="IG_LIKE"/>
    <property type="match status" value="1"/>
</dbReference>
<evidence type="ECO:0000256" key="6">
    <source>
        <dbReference type="ARBA" id="ARBA00022737"/>
    </source>
</evidence>
<dbReference type="InterPro" id="IPR013783">
    <property type="entry name" value="Ig-like_fold"/>
</dbReference>
<dbReference type="Ensembl" id="ENSSORT00005028929.1">
    <property type="protein sequence ID" value="ENSSORP00005028126.1"/>
    <property type="gene ID" value="ENSSORG00005013359.1"/>
</dbReference>
<keyword evidence="13" id="KW-0393">Immunoglobulin domain</keyword>
<evidence type="ECO:0000256" key="1">
    <source>
        <dbReference type="ARBA" id="ARBA00004141"/>
    </source>
</evidence>
<dbReference type="InterPro" id="IPR001611">
    <property type="entry name" value="Leu-rich_rpt"/>
</dbReference>
<evidence type="ECO:0000256" key="9">
    <source>
        <dbReference type="ARBA" id="ARBA00023136"/>
    </source>
</evidence>
<dbReference type="GO" id="GO:0004930">
    <property type="term" value="F:G protein-coupled receptor activity"/>
    <property type="evidence" value="ECO:0007669"/>
    <property type="project" value="UniProtKB-KW"/>
</dbReference>
<protein>
    <recommendedName>
        <fullName evidence="15">Ig-like domain-containing protein</fullName>
    </recommendedName>
</protein>
<dbReference type="SMART" id="SM00409">
    <property type="entry name" value="IG"/>
    <property type="match status" value="1"/>
</dbReference>
<evidence type="ECO:0000256" key="10">
    <source>
        <dbReference type="ARBA" id="ARBA00023157"/>
    </source>
</evidence>
<keyword evidence="10" id="KW-1015">Disulfide bond</keyword>
<keyword evidence="5 14" id="KW-0732">Signal</keyword>
<dbReference type="InterPro" id="IPR003599">
    <property type="entry name" value="Ig_sub"/>
</dbReference>
<gene>
    <name evidence="16" type="primary">adgra3</name>
</gene>
<dbReference type="GO" id="GO:0007166">
    <property type="term" value="P:cell surface receptor signaling pathway"/>
    <property type="evidence" value="ECO:0007669"/>
    <property type="project" value="TreeGrafter"/>
</dbReference>
<keyword evidence="8" id="KW-0297">G-protein coupled receptor</keyword>
<dbReference type="InterPro" id="IPR000483">
    <property type="entry name" value="Cys-rich_flank_reg_C"/>
</dbReference>
<reference evidence="16" key="2">
    <citation type="submission" date="2025-08" db="UniProtKB">
        <authorList>
            <consortium name="Ensembl"/>
        </authorList>
    </citation>
    <scope>IDENTIFICATION</scope>
</reference>
<keyword evidence="11" id="KW-0675">Receptor</keyword>
<reference evidence="16" key="3">
    <citation type="submission" date="2025-09" db="UniProtKB">
        <authorList>
            <consortium name="Ensembl"/>
        </authorList>
    </citation>
    <scope>IDENTIFICATION</scope>
</reference>
<dbReference type="Pfam" id="PF13895">
    <property type="entry name" value="Ig_2"/>
    <property type="match status" value="1"/>
</dbReference>
<evidence type="ECO:0000256" key="3">
    <source>
        <dbReference type="ARBA" id="ARBA00022614"/>
    </source>
</evidence>
<feature type="signal peptide" evidence="14">
    <location>
        <begin position="1"/>
        <end position="40"/>
    </location>
</feature>
<dbReference type="InterPro" id="IPR032675">
    <property type="entry name" value="LRR_dom_sf"/>
</dbReference>
<evidence type="ECO:0000256" key="7">
    <source>
        <dbReference type="ARBA" id="ARBA00022989"/>
    </source>
</evidence>
<dbReference type="SMART" id="SM00369">
    <property type="entry name" value="LRR_TYP"/>
    <property type="match status" value="4"/>
</dbReference>
<evidence type="ECO:0000256" key="2">
    <source>
        <dbReference type="ARBA" id="ARBA00007343"/>
    </source>
</evidence>
<dbReference type="Pfam" id="PF13855">
    <property type="entry name" value="LRR_8"/>
    <property type="match status" value="1"/>
</dbReference>
<evidence type="ECO:0000313" key="17">
    <source>
        <dbReference type="Proteomes" id="UP000472271"/>
    </source>
</evidence>
<proteinExistence type="inferred from homology"/>
<dbReference type="SUPFAM" id="SSF48726">
    <property type="entry name" value="Immunoglobulin"/>
    <property type="match status" value="1"/>
</dbReference>
<evidence type="ECO:0000256" key="8">
    <source>
        <dbReference type="ARBA" id="ARBA00023040"/>
    </source>
</evidence>
<evidence type="ECO:0000256" key="4">
    <source>
        <dbReference type="ARBA" id="ARBA00022692"/>
    </source>
</evidence>
<evidence type="ECO:0000256" key="12">
    <source>
        <dbReference type="ARBA" id="ARBA00023224"/>
    </source>
</evidence>
<evidence type="ECO:0000256" key="5">
    <source>
        <dbReference type="ARBA" id="ARBA00022729"/>
    </source>
</evidence>
<evidence type="ECO:0000256" key="13">
    <source>
        <dbReference type="ARBA" id="ARBA00023319"/>
    </source>
</evidence>
<dbReference type="PANTHER" id="PTHR45930:SF2">
    <property type="entry name" value="ADHESION G PROTEIN-COUPLED RECEPTOR A3"/>
    <property type="match status" value="1"/>
</dbReference>